<organism evidence="1 2">
    <name type="scientific">Micropruina glycogenica</name>
    <dbReference type="NCBI Taxonomy" id="75385"/>
    <lineage>
        <taxon>Bacteria</taxon>
        <taxon>Bacillati</taxon>
        <taxon>Actinomycetota</taxon>
        <taxon>Actinomycetes</taxon>
        <taxon>Propionibacteriales</taxon>
        <taxon>Nocardioidaceae</taxon>
        <taxon>Micropruina</taxon>
    </lineage>
</organism>
<dbReference type="Proteomes" id="UP000238164">
    <property type="component" value="Chromosome 1"/>
</dbReference>
<name>A0A2N9JID9_9ACTN</name>
<dbReference type="AlphaFoldDB" id="A0A2N9JID9"/>
<proteinExistence type="predicted"/>
<evidence type="ECO:0000313" key="1">
    <source>
        <dbReference type="EMBL" id="SPD87840.1"/>
    </source>
</evidence>
<sequence length="177" mass="18481">MADMSALYDYFSAASDEAAAGVIDRAGGPGGPAVAPAPVKRGWFGRTSSPPPVQDMGPAFDTVSGGGIDPVVMMGTLEELLTGRPYDEVTNDPRSGHIVAIRDEGQLLVVALTDALSRALAAASPQRLADVAVPWAATEEFWGQADPHDLAMVLNELSGLAGRAQAKGERLYCWVCV</sequence>
<dbReference type="EMBL" id="LT985188">
    <property type="protein sequence ID" value="SPD87840.1"/>
    <property type="molecule type" value="Genomic_DNA"/>
</dbReference>
<evidence type="ECO:0000313" key="2">
    <source>
        <dbReference type="Proteomes" id="UP000238164"/>
    </source>
</evidence>
<protein>
    <submittedName>
        <fullName evidence="1">Uncharacterized protein</fullName>
    </submittedName>
</protein>
<dbReference type="KEGG" id="mgg:MPLG2_2810"/>
<gene>
    <name evidence="1" type="ORF">MPLG2_2810</name>
</gene>
<reference evidence="1 2" key="1">
    <citation type="submission" date="2018-02" db="EMBL/GenBank/DDBJ databases">
        <authorList>
            <person name="Cohen D.B."/>
            <person name="Kent A.D."/>
        </authorList>
    </citation>
    <scope>NUCLEOTIDE SEQUENCE [LARGE SCALE GENOMIC DNA]</scope>
    <source>
        <strain evidence="1">1</strain>
    </source>
</reference>
<keyword evidence="2" id="KW-1185">Reference proteome</keyword>
<accession>A0A2N9JID9</accession>